<dbReference type="PANTHER" id="PTHR47159:SF6">
    <property type="entry name" value="CRAL-TRIO DOMAIN-CONTAINING PROTEIN"/>
    <property type="match status" value="1"/>
</dbReference>
<dbReference type="InterPro" id="IPR053302">
    <property type="entry name" value="CRAL-TRIO_domain"/>
</dbReference>
<dbReference type="Gene3D" id="2.60.120.680">
    <property type="entry name" value="GOLD domain"/>
    <property type="match status" value="1"/>
</dbReference>
<dbReference type="AlphaFoldDB" id="A0A158QZU6"/>
<dbReference type="SUPFAM" id="SSF52087">
    <property type="entry name" value="CRAL/TRIO domain"/>
    <property type="match status" value="1"/>
</dbReference>
<dbReference type="PROSITE" id="PS50191">
    <property type="entry name" value="CRAL_TRIO"/>
    <property type="match status" value="1"/>
</dbReference>
<dbReference type="PANTHER" id="PTHR47159">
    <property type="entry name" value="PROTEIN CBG07705-RELATED"/>
    <property type="match status" value="1"/>
</dbReference>
<dbReference type="InterPro" id="IPR001251">
    <property type="entry name" value="CRAL-TRIO_dom"/>
</dbReference>
<dbReference type="Gene3D" id="3.40.525.10">
    <property type="entry name" value="CRAL-TRIO lipid binding domain"/>
    <property type="match status" value="1"/>
</dbReference>
<organism evidence="2">
    <name type="scientific">Nippostrongylus brasiliensis</name>
    <name type="common">Rat hookworm</name>
    <dbReference type="NCBI Taxonomy" id="27835"/>
    <lineage>
        <taxon>Eukaryota</taxon>
        <taxon>Metazoa</taxon>
        <taxon>Ecdysozoa</taxon>
        <taxon>Nematoda</taxon>
        <taxon>Chromadorea</taxon>
        <taxon>Rhabditida</taxon>
        <taxon>Rhabditina</taxon>
        <taxon>Rhabditomorpha</taxon>
        <taxon>Strongyloidea</taxon>
        <taxon>Heligmosomidae</taxon>
        <taxon>Nippostrongylus</taxon>
    </lineage>
</organism>
<sequence length="386" mass="44514">MRGSMSDVAALRTALGSDLCAEHDTDFHLRRWIVGYEGDANKAAEKYREYKRIRHSLGYDNLENVQKLYEDKTNCARYIRQSRLTAEWFNQKDNGIVFVEMSVEDPKKSKVTMFYLQFMQAVRVSEYLRSFFGYCEYFQNLVLEREKRTGRPSHGNFLIYLAGGHRQANKETVIDHRKGVKARVNIWLDYYTELLKHVIVVNPPTLLALAWKVISFLLPARVHNRFHFASKYPDQLSTYLSIDAIPAAFSGTYKAEGDLENGCFKSAKITEDDFVENGSIWKANGVEPVPEVRTVKSGDEIKIRLCPGRKTKMIYQFTTNAEVQAWFQQGKLLYHDVDLTPRFRMSTPKLAEEEIIVLPADSPVTFRVCNRSNIFGAKIRIAICFL</sequence>
<proteinExistence type="predicted"/>
<evidence type="ECO:0000313" key="2">
    <source>
        <dbReference type="WBParaSite" id="NBR_0001072301-mRNA-1"/>
    </source>
</evidence>
<dbReference type="InterPro" id="IPR036865">
    <property type="entry name" value="CRAL-TRIO_dom_sf"/>
</dbReference>
<evidence type="ECO:0000259" key="1">
    <source>
        <dbReference type="PROSITE" id="PS50191"/>
    </source>
</evidence>
<dbReference type="Pfam" id="PF00650">
    <property type="entry name" value="CRAL_TRIO"/>
    <property type="match status" value="1"/>
</dbReference>
<reference evidence="2" key="1">
    <citation type="submission" date="2016-04" db="UniProtKB">
        <authorList>
            <consortium name="WormBaseParasite"/>
        </authorList>
    </citation>
    <scope>IDENTIFICATION</scope>
</reference>
<dbReference type="WBParaSite" id="NBR_0001072301-mRNA-1">
    <property type="protein sequence ID" value="NBR_0001072301-mRNA-1"/>
    <property type="gene ID" value="NBR_0001072301"/>
</dbReference>
<accession>A0A158QZU6</accession>
<feature type="domain" description="CRAL-TRIO" evidence="1">
    <location>
        <begin position="85"/>
        <end position="257"/>
    </location>
</feature>
<dbReference type="CDD" id="cd00170">
    <property type="entry name" value="SEC14"/>
    <property type="match status" value="1"/>
</dbReference>
<protein>
    <submittedName>
        <fullName evidence="2">CRAL-TRIO domain-containing protein</fullName>
    </submittedName>
</protein>
<name>A0A158QZU6_NIPBR</name>
<dbReference type="OMA" id="IVFVEMS"/>
<dbReference type="SMART" id="SM00516">
    <property type="entry name" value="SEC14"/>
    <property type="match status" value="1"/>
</dbReference>